<dbReference type="STRING" id="80966.ENSAPOP00000015555"/>
<dbReference type="GO" id="GO:0045740">
    <property type="term" value="P:positive regulation of DNA replication"/>
    <property type="evidence" value="ECO:0007669"/>
    <property type="project" value="TreeGrafter"/>
</dbReference>
<dbReference type="GO" id="GO:0031445">
    <property type="term" value="P:regulation of heterochromatin formation"/>
    <property type="evidence" value="ECO:0007669"/>
    <property type="project" value="TreeGrafter"/>
</dbReference>
<dbReference type="PROSITE" id="PS51136">
    <property type="entry name" value="WAC"/>
    <property type="match status" value="1"/>
</dbReference>
<evidence type="ECO:0000259" key="7">
    <source>
        <dbReference type="PROSITE" id="PS51136"/>
    </source>
</evidence>
<feature type="domain" description="DDT" evidence="6">
    <location>
        <begin position="349"/>
        <end position="413"/>
    </location>
</feature>
<dbReference type="Ensembl" id="ENSAPOT00000033288.1">
    <property type="protein sequence ID" value="ENSAPOP00000015555.1"/>
    <property type="gene ID" value="ENSAPOG00000000511.1"/>
</dbReference>
<dbReference type="GO" id="GO:0006338">
    <property type="term" value="P:chromatin remodeling"/>
    <property type="evidence" value="ECO:0007669"/>
    <property type="project" value="InterPro"/>
</dbReference>
<dbReference type="SMART" id="SM00571">
    <property type="entry name" value="DDT"/>
    <property type="match status" value="1"/>
</dbReference>
<dbReference type="PANTHER" id="PTHR46510">
    <property type="entry name" value="BROMODOMAIN ADJACENT TO ZINC FINGER DOMAIN PROTEIN 1A"/>
    <property type="match status" value="1"/>
</dbReference>
<evidence type="ECO:0000256" key="1">
    <source>
        <dbReference type="ARBA" id="ARBA00004123"/>
    </source>
</evidence>
<keyword evidence="9" id="KW-1185">Reference proteome</keyword>
<dbReference type="AlphaFoldDB" id="A0A3Q1GC86"/>
<feature type="region of interest" description="Disordered" evidence="5">
    <location>
        <begin position="262"/>
        <end position="309"/>
    </location>
</feature>
<evidence type="ECO:0000256" key="4">
    <source>
        <dbReference type="SAM" id="Coils"/>
    </source>
</evidence>
<reference evidence="8" key="2">
    <citation type="submission" date="2025-09" db="UniProtKB">
        <authorList>
            <consortium name="Ensembl"/>
        </authorList>
    </citation>
    <scope>IDENTIFICATION</scope>
</reference>
<dbReference type="Pfam" id="PF02791">
    <property type="entry name" value="DDT"/>
    <property type="match status" value="1"/>
</dbReference>
<organism evidence="8 9">
    <name type="scientific">Acanthochromis polyacanthus</name>
    <name type="common">spiny chromis</name>
    <dbReference type="NCBI Taxonomy" id="80966"/>
    <lineage>
        <taxon>Eukaryota</taxon>
        <taxon>Metazoa</taxon>
        <taxon>Chordata</taxon>
        <taxon>Craniata</taxon>
        <taxon>Vertebrata</taxon>
        <taxon>Euteleostomi</taxon>
        <taxon>Actinopterygii</taxon>
        <taxon>Neopterygii</taxon>
        <taxon>Teleostei</taxon>
        <taxon>Neoteleostei</taxon>
        <taxon>Acanthomorphata</taxon>
        <taxon>Ovalentaria</taxon>
        <taxon>Pomacentridae</taxon>
        <taxon>Acanthochromis</taxon>
    </lineage>
</organism>
<evidence type="ECO:0000256" key="2">
    <source>
        <dbReference type="ARBA" id="ARBA00023242"/>
    </source>
</evidence>
<evidence type="ECO:0000313" key="8">
    <source>
        <dbReference type="Ensembl" id="ENSAPOP00000015555.1"/>
    </source>
</evidence>
<sequence length="527" mass="60413">MPLLHRKAFIRQKPPSDLRPDEEVFLCKITHEIFRTYEFFERTILCNSLVWSCALTGRAGLTYLEAVDSERRAKQNLQSFPQSLVVPLLHLAALSRRCRLTELCEDVYAFVKDRFFPGETVDVSGRNGAYVCEVLQVHSPQSSANGTPAANGHAKQTDGDTIVISDSDDETNAFQSPTPQINRRKTTLSRERLKLLFKQHCEPHNGTIVIKPSTVVKYRLSEQTFSQFFPDEPPLFPFSPPSKGGRGEEKLKLLHQREEMAMAKRREKEDREKMKEEQRRRFEVEKQRRREEKEQRKLEKERQEREKLKEEKKKYAERLKLWNKPREDMECEDLKELPSPVPVRTRLPAELFGEALMVLEFLRAFGEAFDLKDEFPDGVSLVLEEALVGSDPEGPLCELLFFFLSAIFQALDEEQEELAKEQAELSEALEDDSEETRSALSAVASLAAAWPQLHQSLKQLDLDSCTLSEILRLHILASGADCNHGNAKLRYQKQGGFTLMDDPCVELRLAEPALLKRLSCTAVYDLT</sequence>
<evidence type="ECO:0000256" key="3">
    <source>
        <dbReference type="PROSITE-ProRule" id="PRU00475"/>
    </source>
</evidence>
<dbReference type="InParanoid" id="A0A3Q1GC86"/>
<dbReference type="GO" id="GO:0006355">
    <property type="term" value="P:regulation of DNA-templated transcription"/>
    <property type="evidence" value="ECO:0007669"/>
    <property type="project" value="TreeGrafter"/>
</dbReference>
<dbReference type="GO" id="GO:0000228">
    <property type="term" value="C:nuclear chromosome"/>
    <property type="evidence" value="ECO:0007669"/>
    <property type="project" value="TreeGrafter"/>
</dbReference>
<dbReference type="GO" id="GO:0008623">
    <property type="term" value="C:CHRAC"/>
    <property type="evidence" value="ECO:0007669"/>
    <property type="project" value="TreeGrafter"/>
</dbReference>
<comment type="subcellular location">
    <subcellularLocation>
        <location evidence="1 3">Nucleus</location>
    </subcellularLocation>
</comment>
<dbReference type="InterPro" id="IPR047171">
    <property type="entry name" value="BAZ1A"/>
</dbReference>
<dbReference type="Proteomes" id="UP000257200">
    <property type="component" value="Unplaced"/>
</dbReference>
<keyword evidence="4" id="KW-0175">Coiled coil</keyword>
<dbReference type="PANTHER" id="PTHR46510:SF1">
    <property type="entry name" value="BROMODOMAIN ADJACENT TO ZINC FINGER DOMAIN PROTEIN 1A"/>
    <property type="match status" value="1"/>
</dbReference>
<name>A0A3Q1GC86_9TELE</name>
<reference evidence="8" key="1">
    <citation type="submission" date="2025-08" db="UniProtKB">
        <authorList>
            <consortium name="Ensembl"/>
        </authorList>
    </citation>
    <scope>IDENTIFICATION</scope>
</reference>
<evidence type="ECO:0000313" key="9">
    <source>
        <dbReference type="Proteomes" id="UP000257200"/>
    </source>
</evidence>
<dbReference type="InterPro" id="IPR018501">
    <property type="entry name" value="DDT_dom"/>
</dbReference>
<dbReference type="GO" id="GO:0003677">
    <property type="term" value="F:DNA binding"/>
    <property type="evidence" value="ECO:0007669"/>
    <property type="project" value="TreeGrafter"/>
</dbReference>
<evidence type="ECO:0000259" key="6">
    <source>
        <dbReference type="PROSITE" id="PS50827"/>
    </source>
</evidence>
<feature type="domain" description="WAC" evidence="7">
    <location>
        <begin position="22"/>
        <end position="127"/>
    </location>
</feature>
<accession>A0A3Q1GC86</accession>
<evidence type="ECO:0000256" key="5">
    <source>
        <dbReference type="SAM" id="MobiDB-lite"/>
    </source>
</evidence>
<feature type="coiled-coil region" evidence="4">
    <location>
        <begin position="404"/>
        <end position="435"/>
    </location>
</feature>
<protein>
    <submittedName>
        <fullName evidence="8">Bromodomain adjacent to zinc finger domain, 1A</fullName>
    </submittedName>
</protein>
<proteinExistence type="predicted"/>
<dbReference type="InterPro" id="IPR013136">
    <property type="entry name" value="WSTF_Acf1_Cbp146"/>
</dbReference>
<dbReference type="PROSITE" id="PS50827">
    <property type="entry name" value="DDT"/>
    <property type="match status" value="1"/>
</dbReference>
<dbReference type="GeneTree" id="ENSGT00940000166431"/>
<dbReference type="Pfam" id="PF10537">
    <property type="entry name" value="WAC_Acf1_DNA_bd"/>
    <property type="match status" value="1"/>
</dbReference>
<keyword evidence="2 3" id="KW-0539">Nucleus</keyword>